<organism evidence="3">
    <name type="scientific">Timema shepardi</name>
    <name type="common">Walking stick</name>
    <dbReference type="NCBI Taxonomy" id="629360"/>
    <lineage>
        <taxon>Eukaryota</taxon>
        <taxon>Metazoa</taxon>
        <taxon>Ecdysozoa</taxon>
        <taxon>Arthropoda</taxon>
        <taxon>Hexapoda</taxon>
        <taxon>Insecta</taxon>
        <taxon>Pterygota</taxon>
        <taxon>Neoptera</taxon>
        <taxon>Polyneoptera</taxon>
        <taxon>Phasmatodea</taxon>
        <taxon>Timematodea</taxon>
        <taxon>Timematoidea</taxon>
        <taxon>Timematidae</taxon>
        <taxon>Timema</taxon>
    </lineage>
</organism>
<dbReference type="AlphaFoldDB" id="A0A7R9APZ0"/>
<evidence type="ECO:0000313" key="3">
    <source>
        <dbReference type="EMBL" id="CAD7258383.1"/>
    </source>
</evidence>
<gene>
    <name evidence="3" type="ORF">TSIB3V08_LOCUS2620</name>
</gene>
<protein>
    <submittedName>
        <fullName evidence="3">Uncharacterized protein</fullName>
    </submittedName>
</protein>
<keyword evidence="1" id="KW-0175">Coiled coil</keyword>
<proteinExistence type="predicted"/>
<evidence type="ECO:0000256" key="2">
    <source>
        <dbReference type="SAM" id="MobiDB-lite"/>
    </source>
</evidence>
<name>A0A7R9APZ0_TIMSH</name>
<feature type="coiled-coil region" evidence="1">
    <location>
        <begin position="70"/>
        <end position="110"/>
    </location>
</feature>
<accession>A0A7R9APZ0</accession>
<reference evidence="3" key="1">
    <citation type="submission" date="2020-11" db="EMBL/GenBank/DDBJ databases">
        <authorList>
            <person name="Tran Van P."/>
        </authorList>
    </citation>
    <scope>NUCLEOTIDE SEQUENCE</scope>
</reference>
<dbReference type="EMBL" id="OC000810">
    <property type="protein sequence ID" value="CAD7258383.1"/>
    <property type="molecule type" value="Genomic_DNA"/>
</dbReference>
<feature type="region of interest" description="Disordered" evidence="2">
    <location>
        <begin position="405"/>
        <end position="428"/>
    </location>
</feature>
<evidence type="ECO:0000256" key="1">
    <source>
        <dbReference type="SAM" id="Coils"/>
    </source>
</evidence>
<sequence length="1014" mass="118877">MDLYIFITIIMDKLKEKPNTETSDKLKLEQDLFKKACRLIFAHKKLRTETLKEYDEMQTQIAMQREKQWRKNERKKHREFREQIMRAREIREIEEQASKAEEELKERQKCVVRRELLQQWISQGEKTFEERLCEIHFWEEIEIEHKEVIRRHNEYELMYYKLFQDVNIIDTTSSSSEETPGKQKNEFSEVREINLPLTEEARKSMQYKIKEEKEWKKIIAEKNLKKHLKSVKKIKKRMLATRAAHNCHREERMRREAGKKRQMMDALRAKLNIDIHTLPRGGAAVLERYEQYEREKAELKKGQAQRRDEIVGRLLREQVRAMNTRLAHRGAPRAQDFTINTGSVADLTKPRLVPSHFRVPVKSVWGDKEWRYHVQERESRRALESVPVVDRPAKEIKNDRFATEEAIHQDKDDQKLRKVRNKNDEERSEQLKTLGQLLRSDKELRMRTLWTVHSVGVESISYGELRTSRKQRYILIMVYFQQQLDQTESSHRPPPEPPRRHRIEGCDMMSSFKVIHRQKDALARDLVEHMGVPPTSRPIDTAISWRPPVALFKDFRPGHIYQRTIAVRNISRTKVVSWFDTLLLDDDTDPKVIQVCLFSDFPYHPLRGKRRVSRYVIFRSNPGFKKERVIKRCAPRLNDRQVESLDRQRLWPGSTFNFTLTFQPVSHTPELTGHVVFLTRRDGLQVEEFRVPINCLAARPEPRVSPLDIRFNTVPGWTRRRYGVVLYKSVQASNVGARPCVCRIVTLAEEERGCRRQGTQVSLDKTRSRTSMGDFVTRKQVYHQKLKIYLEGHESKNLKTIQNANQDQQIEINLTASKKESISFEQSQKSVKSFKSSRIALQSDESNGVFDTAETLVRSFGLDRAINRATQTGNSLKTANLANALVVLSSTAEDGEIEVRISDRRLPPESVRAYRLSDYVRQSGATDGGHIDESYCLELVEECVGNVLRVFLFYQMYHLRLEPRTSTDVQVRFHPAAFGPCREDFVFLFEDDSGESCGRVGNIVQTTDFISLII</sequence>